<evidence type="ECO:0000256" key="3">
    <source>
        <dbReference type="ARBA" id="ARBA00022448"/>
    </source>
</evidence>
<organism evidence="12 13">
    <name type="scientific">Ahrensia marina</name>
    <dbReference type="NCBI Taxonomy" id="1514904"/>
    <lineage>
        <taxon>Bacteria</taxon>
        <taxon>Pseudomonadati</taxon>
        <taxon>Pseudomonadota</taxon>
        <taxon>Alphaproteobacteria</taxon>
        <taxon>Hyphomicrobiales</taxon>
        <taxon>Ahrensiaceae</taxon>
        <taxon>Ahrensia</taxon>
    </lineage>
</organism>
<evidence type="ECO:0000256" key="6">
    <source>
        <dbReference type="ARBA" id="ARBA00022741"/>
    </source>
</evidence>
<dbReference type="PANTHER" id="PTHR42771:SF3">
    <property type="entry name" value="PETROBACTIN IMPORT ATP-BINDING PROTEIN YCLP"/>
    <property type="match status" value="1"/>
</dbReference>
<dbReference type="EMBL" id="JXMU01000024">
    <property type="protein sequence ID" value="KPB00347.1"/>
    <property type="molecule type" value="Genomic_DNA"/>
</dbReference>
<keyword evidence="10" id="KW-0472">Membrane</keyword>
<keyword evidence="13" id="KW-1185">Reference proteome</keyword>
<keyword evidence="6" id="KW-0547">Nucleotide-binding</keyword>
<dbReference type="FunFam" id="3.40.50.300:FF:000134">
    <property type="entry name" value="Iron-enterobactin ABC transporter ATP-binding protein"/>
    <property type="match status" value="1"/>
</dbReference>
<dbReference type="RefSeq" id="WP_054000034.1">
    <property type="nucleotide sequence ID" value="NZ_JXMU01000024.1"/>
</dbReference>
<dbReference type="InterPro" id="IPR003593">
    <property type="entry name" value="AAA+_ATPase"/>
</dbReference>
<evidence type="ECO:0000256" key="7">
    <source>
        <dbReference type="ARBA" id="ARBA00022840"/>
    </source>
</evidence>
<comment type="caution">
    <text evidence="12">The sequence shown here is derived from an EMBL/GenBank/DDBJ whole genome shotgun (WGS) entry which is preliminary data.</text>
</comment>
<dbReference type="InterPro" id="IPR051535">
    <property type="entry name" value="Siderophore_ABC-ATPase"/>
</dbReference>
<dbReference type="GO" id="GO:0016887">
    <property type="term" value="F:ATP hydrolysis activity"/>
    <property type="evidence" value="ECO:0007669"/>
    <property type="project" value="InterPro"/>
</dbReference>
<dbReference type="AlphaFoldDB" id="A0A0M9GL47"/>
<keyword evidence="5" id="KW-0410">Iron transport</keyword>
<dbReference type="OrthoDB" id="9805601at2"/>
<keyword evidence="7 12" id="KW-0067">ATP-binding</keyword>
<comment type="subcellular location">
    <subcellularLocation>
        <location evidence="1">Cell membrane</location>
        <topology evidence="1">Peripheral membrane protein</topology>
    </subcellularLocation>
</comment>
<reference evidence="12 13" key="1">
    <citation type="submission" date="2015-01" db="EMBL/GenBank/DDBJ databases">
        <title>Ahrensia donghaiensis sp. nov., a novel dimethylsulphoniopropionate-cleavage bacterium isolated from seawater and emended descriptions of the genus Ahrensia and Ahrensia kielensis.</title>
        <authorList>
            <person name="Liu J."/>
        </authorList>
    </citation>
    <scope>NUCLEOTIDE SEQUENCE [LARGE SCALE GENOMIC DNA]</scope>
    <source>
        <strain evidence="12 13">LZD062</strain>
    </source>
</reference>
<sequence>MIELQNVSVALSGVPILSDINLELSGGGITALIGPNGAGKSTLVSAIARLVPTSAGRITVDGLDVAQTPTRTLARRLAIMPQDNVVAGRLKVAELVQFGRFPHHQGRPAAEDHAAVEEALTIFDLLDIKEKFIDTLSGGQRQRARAAMCFAQGTDYILLDEPLNSLDIFYARELMRTLRHVADTKQRSIIIVLHDLNHAAVHADRIIAMRDGSIIADSTPEKVLCTSVLQSVFGFEIDVETIAGKPISLHFL</sequence>
<dbReference type="InterPro" id="IPR003439">
    <property type="entry name" value="ABC_transporter-like_ATP-bd"/>
</dbReference>
<evidence type="ECO:0000256" key="10">
    <source>
        <dbReference type="ARBA" id="ARBA00023136"/>
    </source>
</evidence>
<evidence type="ECO:0000313" key="12">
    <source>
        <dbReference type="EMBL" id="KPB00347.1"/>
    </source>
</evidence>
<name>A0A0M9GL47_9HYPH</name>
<dbReference type="PROSITE" id="PS50893">
    <property type="entry name" value="ABC_TRANSPORTER_2"/>
    <property type="match status" value="1"/>
</dbReference>
<evidence type="ECO:0000313" key="13">
    <source>
        <dbReference type="Proteomes" id="UP000038011"/>
    </source>
</evidence>
<evidence type="ECO:0000256" key="2">
    <source>
        <dbReference type="ARBA" id="ARBA00005417"/>
    </source>
</evidence>
<dbReference type="PATRIC" id="fig|1514904.3.peg.1973"/>
<dbReference type="GO" id="GO:0005524">
    <property type="term" value="F:ATP binding"/>
    <property type="evidence" value="ECO:0007669"/>
    <property type="project" value="UniProtKB-KW"/>
</dbReference>
<proteinExistence type="inferred from homology"/>
<dbReference type="GO" id="GO:0005886">
    <property type="term" value="C:plasma membrane"/>
    <property type="evidence" value="ECO:0007669"/>
    <property type="project" value="UniProtKB-SubCell"/>
</dbReference>
<keyword evidence="4" id="KW-1003">Cell membrane</keyword>
<accession>A0A0M9GL47</accession>
<evidence type="ECO:0000256" key="5">
    <source>
        <dbReference type="ARBA" id="ARBA00022496"/>
    </source>
</evidence>
<dbReference type="Gene3D" id="3.40.50.300">
    <property type="entry name" value="P-loop containing nucleotide triphosphate hydrolases"/>
    <property type="match status" value="1"/>
</dbReference>
<keyword evidence="8" id="KW-0408">Iron</keyword>
<feature type="domain" description="ABC transporter" evidence="11">
    <location>
        <begin position="2"/>
        <end position="236"/>
    </location>
</feature>
<evidence type="ECO:0000256" key="9">
    <source>
        <dbReference type="ARBA" id="ARBA00023065"/>
    </source>
</evidence>
<dbReference type="PANTHER" id="PTHR42771">
    <property type="entry name" value="IRON(3+)-HYDROXAMATE IMPORT ATP-BINDING PROTEIN FHUC"/>
    <property type="match status" value="1"/>
</dbReference>
<dbReference type="STRING" id="1514904.SU32_14180"/>
<dbReference type="SMART" id="SM00382">
    <property type="entry name" value="AAA"/>
    <property type="match status" value="1"/>
</dbReference>
<keyword evidence="9" id="KW-0406">Ion transport</keyword>
<dbReference type="GO" id="GO:0006826">
    <property type="term" value="P:iron ion transport"/>
    <property type="evidence" value="ECO:0007669"/>
    <property type="project" value="UniProtKB-KW"/>
</dbReference>
<dbReference type="Proteomes" id="UP000038011">
    <property type="component" value="Unassembled WGS sequence"/>
</dbReference>
<dbReference type="CDD" id="cd03214">
    <property type="entry name" value="ABC_Iron-Siderophores_B12_Hemin"/>
    <property type="match status" value="1"/>
</dbReference>
<evidence type="ECO:0000256" key="1">
    <source>
        <dbReference type="ARBA" id="ARBA00004202"/>
    </source>
</evidence>
<comment type="similarity">
    <text evidence="2">Belongs to the ABC transporter superfamily.</text>
</comment>
<protein>
    <submittedName>
        <fullName evidence="12">Iron ABC transporter ATP-binding protein</fullName>
    </submittedName>
</protein>
<gene>
    <name evidence="12" type="ORF">SU32_14180</name>
</gene>
<dbReference type="InterPro" id="IPR027417">
    <property type="entry name" value="P-loop_NTPase"/>
</dbReference>
<dbReference type="SUPFAM" id="SSF52540">
    <property type="entry name" value="P-loop containing nucleoside triphosphate hydrolases"/>
    <property type="match status" value="1"/>
</dbReference>
<evidence type="ECO:0000256" key="4">
    <source>
        <dbReference type="ARBA" id="ARBA00022475"/>
    </source>
</evidence>
<evidence type="ECO:0000259" key="11">
    <source>
        <dbReference type="PROSITE" id="PS50893"/>
    </source>
</evidence>
<keyword evidence="3" id="KW-0813">Transport</keyword>
<evidence type="ECO:0000256" key="8">
    <source>
        <dbReference type="ARBA" id="ARBA00023004"/>
    </source>
</evidence>
<dbReference type="Pfam" id="PF00005">
    <property type="entry name" value="ABC_tran"/>
    <property type="match status" value="1"/>
</dbReference>